<comment type="caution">
    <text evidence="1">The sequence shown here is derived from an EMBL/GenBank/DDBJ whole genome shotgun (WGS) entry which is preliminary data.</text>
</comment>
<protein>
    <recommendedName>
        <fullName evidence="3">Addiction module component</fullName>
    </recommendedName>
</protein>
<proteinExistence type="predicted"/>
<evidence type="ECO:0008006" key="3">
    <source>
        <dbReference type="Google" id="ProtNLM"/>
    </source>
</evidence>
<dbReference type="Proteomes" id="UP001629156">
    <property type="component" value="Unassembled WGS sequence"/>
</dbReference>
<evidence type="ECO:0000313" key="1">
    <source>
        <dbReference type="EMBL" id="MFL9845178.1"/>
    </source>
</evidence>
<dbReference type="EMBL" id="JBELPZ010000013">
    <property type="protein sequence ID" value="MFL9845178.1"/>
    <property type="molecule type" value="Genomic_DNA"/>
</dbReference>
<keyword evidence="2" id="KW-1185">Reference proteome</keyword>
<evidence type="ECO:0000313" key="2">
    <source>
        <dbReference type="Proteomes" id="UP001629156"/>
    </source>
</evidence>
<name>A0ABW8Z1B5_9FLAO</name>
<organism evidence="1 2">
    <name type="scientific">Flavobacterium rhizosphaerae</name>
    <dbReference type="NCBI Taxonomy" id="3163298"/>
    <lineage>
        <taxon>Bacteria</taxon>
        <taxon>Pseudomonadati</taxon>
        <taxon>Bacteroidota</taxon>
        <taxon>Flavobacteriia</taxon>
        <taxon>Flavobacteriales</taxon>
        <taxon>Flavobacteriaceae</taxon>
        <taxon>Flavobacterium</taxon>
    </lineage>
</organism>
<dbReference type="RefSeq" id="WP_408085448.1">
    <property type="nucleotide sequence ID" value="NZ_JBELPZ010000013.1"/>
</dbReference>
<sequence>MDLQARKLEFIQEFVKLQSEEVITLLENLLKQKKSENNDSPEPMTVTELNTRISKSEDDFKSGRYKTSAQLLEKYR</sequence>
<gene>
    <name evidence="1" type="ORF">ABS766_12185</name>
</gene>
<reference evidence="1 2" key="1">
    <citation type="submission" date="2024-06" db="EMBL/GenBank/DDBJ databases">
        <authorList>
            <person name="Kaempfer P."/>
            <person name="Viver T."/>
        </authorList>
    </citation>
    <scope>NUCLEOTIDE SEQUENCE [LARGE SCALE GENOMIC DNA]</scope>
    <source>
        <strain evidence="1 2">ST-119</strain>
    </source>
</reference>
<accession>A0ABW8Z1B5</accession>